<evidence type="ECO:0000256" key="1">
    <source>
        <dbReference type="ARBA" id="ARBA00007867"/>
    </source>
</evidence>
<dbReference type="EMBL" id="SACM01000004">
    <property type="protein sequence ID" value="RVT83785.1"/>
    <property type="molecule type" value="Genomic_DNA"/>
</dbReference>
<accession>A0A3S2USZ5</accession>
<keyword evidence="7" id="KW-1185">Reference proteome</keyword>
<sequence>MDSAFSPTDAHCAPFVRQTLTTQSLHFSFAATQSEMQTQHPDRLTLSYTQLMMGFLMFHPAPEAIAMIGLGGGSMAKFIHRQLPGAQLKVVEINPFVIELRERFGVPPDGERFRVRCDDGAAFVQAPPRDYDVLLVDGFDVGGQPPALASQAFYDACARCLTPAGVLVVNLHTGDPGYDDQLARLRLAFDGEVLLVPDEDDCNAVAFAALQPLRHRLDPSTVLRLHRQDRSAWHGVMGAMSRLAKRAKSASAR</sequence>
<dbReference type="PANTHER" id="PTHR43317">
    <property type="entry name" value="THERMOSPERMINE SYNTHASE ACAULIS5"/>
    <property type="match status" value="1"/>
</dbReference>
<dbReference type="PANTHER" id="PTHR43317:SF1">
    <property type="entry name" value="THERMOSPERMINE SYNTHASE ACAULIS5"/>
    <property type="match status" value="1"/>
</dbReference>
<evidence type="ECO:0000256" key="3">
    <source>
        <dbReference type="ARBA" id="ARBA00023115"/>
    </source>
</evidence>
<dbReference type="GO" id="GO:0006596">
    <property type="term" value="P:polyamine biosynthetic process"/>
    <property type="evidence" value="ECO:0007669"/>
    <property type="project" value="UniProtKB-UniRule"/>
</dbReference>
<dbReference type="Gene3D" id="3.40.50.150">
    <property type="entry name" value="Vaccinia Virus protein VP39"/>
    <property type="match status" value="1"/>
</dbReference>
<evidence type="ECO:0000259" key="5">
    <source>
        <dbReference type="PROSITE" id="PS51006"/>
    </source>
</evidence>
<dbReference type="InterPro" id="IPR029063">
    <property type="entry name" value="SAM-dependent_MTases_sf"/>
</dbReference>
<keyword evidence="2 4" id="KW-0808">Transferase</keyword>
<comment type="similarity">
    <text evidence="1">Belongs to the spermidine/spermine synthase family.</text>
</comment>
<reference evidence="6 7" key="1">
    <citation type="submission" date="2019-01" db="EMBL/GenBank/DDBJ databases">
        <authorList>
            <person name="Chen W.-M."/>
        </authorList>
    </citation>
    <scope>NUCLEOTIDE SEQUENCE [LARGE SCALE GENOMIC DNA]</scope>
    <source>
        <strain evidence="6 7">CCP-18</strain>
    </source>
</reference>
<dbReference type="Proteomes" id="UP000288587">
    <property type="component" value="Unassembled WGS sequence"/>
</dbReference>
<feature type="domain" description="PABS" evidence="5">
    <location>
        <begin position="56"/>
        <end position="215"/>
    </location>
</feature>
<protein>
    <submittedName>
        <fullName evidence="6">Transferase</fullName>
    </submittedName>
</protein>
<dbReference type="PROSITE" id="PS51006">
    <property type="entry name" value="PABS_2"/>
    <property type="match status" value="1"/>
</dbReference>
<evidence type="ECO:0000256" key="2">
    <source>
        <dbReference type="ARBA" id="ARBA00022679"/>
    </source>
</evidence>
<gene>
    <name evidence="6" type="ORF">EOD73_14570</name>
</gene>
<dbReference type="SUPFAM" id="SSF53335">
    <property type="entry name" value="S-adenosyl-L-methionine-dependent methyltransferases"/>
    <property type="match status" value="1"/>
</dbReference>
<evidence type="ECO:0000313" key="7">
    <source>
        <dbReference type="Proteomes" id="UP000288587"/>
    </source>
</evidence>
<organism evidence="6 7">
    <name type="scientific">Inhella crocodyli</name>
    <dbReference type="NCBI Taxonomy" id="2499851"/>
    <lineage>
        <taxon>Bacteria</taxon>
        <taxon>Pseudomonadati</taxon>
        <taxon>Pseudomonadota</taxon>
        <taxon>Betaproteobacteria</taxon>
        <taxon>Burkholderiales</taxon>
        <taxon>Sphaerotilaceae</taxon>
        <taxon>Inhella</taxon>
    </lineage>
</organism>
<dbReference type="Pfam" id="PF01564">
    <property type="entry name" value="Spermine_synth"/>
    <property type="match status" value="1"/>
</dbReference>
<dbReference type="GO" id="GO:0016740">
    <property type="term" value="F:transferase activity"/>
    <property type="evidence" value="ECO:0007669"/>
    <property type="project" value="UniProtKB-UniRule"/>
</dbReference>
<name>A0A3S2USZ5_9BURK</name>
<feature type="active site" description="Proton acceptor" evidence="4">
    <location>
        <position position="137"/>
    </location>
</feature>
<comment type="caution">
    <text evidence="6">The sequence shown here is derived from an EMBL/GenBank/DDBJ whole genome shotgun (WGS) entry which is preliminary data.</text>
</comment>
<dbReference type="InterPro" id="IPR030374">
    <property type="entry name" value="PABS"/>
</dbReference>
<dbReference type="AlphaFoldDB" id="A0A3S2USZ5"/>
<dbReference type="OrthoDB" id="117774at2"/>
<evidence type="ECO:0000313" key="6">
    <source>
        <dbReference type="EMBL" id="RVT83785.1"/>
    </source>
</evidence>
<proteinExistence type="inferred from homology"/>
<dbReference type="RefSeq" id="WP_127683749.1">
    <property type="nucleotide sequence ID" value="NZ_SACM01000004.1"/>
</dbReference>
<evidence type="ECO:0000256" key="4">
    <source>
        <dbReference type="PROSITE-ProRule" id="PRU00354"/>
    </source>
</evidence>
<dbReference type="CDD" id="cd02440">
    <property type="entry name" value="AdoMet_MTases"/>
    <property type="match status" value="1"/>
</dbReference>
<keyword evidence="3 4" id="KW-0620">Polyamine biosynthesis</keyword>